<evidence type="ECO:0000313" key="2">
    <source>
        <dbReference type="Proteomes" id="UP001266995"/>
    </source>
</evidence>
<protein>
    <submittedName>
        <fullName evidence="1">Glycosyltransferase</fullName>
        <ecNumber evidence="1">2.4.-.-</ecNumber>
    </submittedName>
</protein>
<gene>
    <name evidence="1" type="ORF">RO785_21140</name>
</gene>
<dbReference type="EMBL" id="JAVSNH010000001">
    <property type="protein sequence ID" value="MDT4513481.1"/>
    <property type="molecule type" value="Genomic_DNA"/>
</dbReference>
<reference evidence="1" key="1">
    <citation type="submission" date="2023-08" db="EMBL/GenBank/DDBJ databases">
        <title>Reintroducing virulent viruses to syntetic microbiomes.</title>
        <authorList>
            <person name="Wilde J."/>
            <person name="Boyes R."/>
            <person name="Robinson A.V."/>
            <person name="Daisley B.A."/>
            <person name="Allen-Vercoe E."/>
        </authorList>
    </citation>
    <scope>NUCLEOTIDE SEQUENCE</scope>
    <source>
        <strain evidence="1">225I_12FAA</strain>
    </source>
</reference>
<organism evidence="1 2">
    <name type="scientific">Bacteroides cellulosilyticus</name>
    <dbReference type="NCBI Taxonomy" id="246787"/>
    <lineage>
        <taxon>Bacteria</taxon>
        <taxon>Pseudomonadati</taxon>
        <taxon>Bacteroidota</taxon>
        <taxon>Bacteroidia</taxon>
        <taxon>Bacteroidales</taxon>
        <taxon>Bacteroidaceae</taxon>
        <taxon>Bacteroides</taxon>
    </lineage>
</organism>
<keyword evidence="1" id="KW-0808">Transferase</keyword>
<dbReference type="RefSeq" id="WP_195511585.1">
    <property type="nucleotide sequence ID" value="NZ_JADNGG010000014.1"/>
</dbReference>
<evidence type="ECO:0000313" key="1">
    <source>
        <dbReference type="EMBL" id="MDT4513481.1"/>
    </source>
</evidence>
<sequence>MSTVYLILKDDIMYYPPVLSIINVLLELKYRVVHIGNYTDKEQKKQLEERGAIFKSTIKLDDNVSLLKKLAMKLEFKRQVTSYLEIETISKEDYVWLFHTETLCLLNDLVDRYRVVFHPLEFTQPVASWKYKVLTPSLNLAATVKKTAKVVCCEYNRAQITKGMFALEQMPYVLPNKMYMANDELTDIPEDVQDLVNPILSKVEGKKIILYQGVFLDKERRLEEFCEAVKEMSDEYVLIAMGKGSSYYESLKDKYQSEKILFIPFIRPPYHLLVTKAASIGVLSYFPDSTSISSVINPLYCAPNKIFEYARYGTPMISNDIPGLYYIFMQYECGEVVRHPMTTTGIKATIEKIYTDYDKYASGALRYYRSVDIEEIIKSVLSDK</sequence>
<name>A0AAW8VN21_9BACE</name>
<comment type="caution">
    <text evidence="1">The sequence shown here is derived from an EMBL/GenBank/DDBJ whole genome shotgun (WGS) entry which is preliminary data.</text>
</comment>
<dbReference type="Proteomes" id="UP001266995">
    <property type="component" value="Unassembled WGS sequence"/>
</dbReference>
<dbReference type="Gene3D" id="3.40.50.2000">
    <property type="entry name" value="Glycogen Phosphorylase B"/>
    <property type="match status" value="1"/>
</dbReference>
<dbReference type="GO" id="GO:0016757">
    <property type="term" value="F:glycosyltransferase activity"/>
    <property type="evidence" value="ECO:0007669"/>
    <property type="project" value="UniProtKB-KW"/>
</dbReference>
<dbReference type="EC" id="2.4.-.-" evidence="1"/>
<proteinExistence type="predicted"/>
<dbReference type="SUPFAM" id="SSF53756">
    <property type="entry name" value="UDP-Glycosyltransferase/glycogen phosphorylase"/>
    <property type="match status" value="1"/>
</dbReference>
<dbReference type="AlphaFoldDB" id="A0AAW8VN21"/>
<keyword evidence="1" id="KW-0328">Glycosyltransferase</keyword>
<accession>A0AAW8VN21</accession>